<accession>A0A3T0D3C6</accession>
<dbReference type="GO" id="GO:0000976">
    <property type="term" value="F:transcription cis-regulatory region binding"/>
    <property type="evidence" value="ECO:0007669"/>
    <property type="project" value="TreeGrafter"/>
</dbReference>
<protein>
    <submittedName>
        <fullName evidence="6">LacI family transcriptional regulator</fullName>
    </submittedName>
</protein>
<evidence type="ECO:0000259" key="4">
    <source>
        <dbReference type="PROSITE" id="PS50932"/>
    </source>
</evidence>
<dbReference type="CDD" id="cd01392">
    <property type="entry name" value="HTH_LacI"/>
    <property type="match status" value="1"/>
</dbReference>
<evidence type="ECO:0000313" key="6">
    <source>
        <dbReference type="EMBL" id="AZT89725.1"/>
    </source>
</evidence>
<gene>
    <name evidence="6" type="ORF">ELD05_03120</name>
</gene>
<dbReference type="PANTHER" id="PTHR30146">
    <property type="entry name" value="LACI-RELATED TRANSCRIPTIONAL REPRESSOR"/>
    <property type="match status" value="1"/>
</dbReference>
<dbReference type="InterPro" id="IPR028082">
    <property type="entry name" value="Peripla_BP_I"/>
</dbReference>
<dbReference type="Pfam" id="PF00356">
    <property type="entry name" value="LacI"/>
    <property type="match status" value="1"/>
</dbReference>
<evidence type="ECO:0000313" key="7">
    <source>
        <dbReference type="Proteomes" id="UP000282930"/>
    </source>
</evidence>
<dbReference type="KEGG" id="ccha:ELD05_03120"/>
<dbReference type="SMART" id="SM00354">
    <property type="entry name" value="HTH_LACI"/>
    <property type="match status" value="1"/>
</dbReference>
<evidence type="ECO:0000259" key="5">
    <source>
        <dbReference type="PROSITE" id="PS50943"/>
    </source>
</evidence>
<keyword evidence="1" id="KW-0805">Transcription regulation</keyword>
<feature type="domain" description="HTH cro/C1-type" evidence="5">
    <location>
        <begin position="3"/>
        <end position="46"/>
    </location>
</feature>
<dbReference type="InterPro" id="IPR046335">
    <property type="entry name" value="LacI/GalR-like_sensor"/>
</dbReference>
<keyword evidence="2" id="KW-0238">DNA-binding</keyword>
<dbReference type="Pfam" id="PF13377">
    <property type="entry name" value="Peripla_BP_3"/>
    <property type="match status" value="1"/>
</dbReference>
<dbReference type="PANTHER" id="PTHR30146:SF109">
    <property type="entry name" value="HTH-TYPE TRANSCRIPTIONAL REGULATOR GALS"/>
    <property type="match status" value="1"/>
</dbReference>
<dbReference type="PRINTS" id="PR00036">
    <property type="entry name" value="HTHLACI"/>
</dbReference>
<dbReference type="Gene3D" id="1.10.260.40">
    <property type="entry name" value="lambda repressor-like DNA-binding domains"/>
    <property type="match status" value="1"/>
</dbReference>
<dbReference type="InterPro" id="IPR000843">
    <property type="entry name" value="HTH_LacI"/>
</dbReference>
<dbReference type="Gene3D" id="3.40.50.2300">
    <property type="match status" value="2"/>
</dbReference>
<dbReference type="PROSITE" id="PS50943">
    <property type="entry name" value="HTH_CROC1"/>
    <property type="match status" value="1"/>
</dbReference>
<evidence type="ECO:0000256" key="3">
    <source>
        <dbReference type="ARBA" id="ARBA00023163"/>
    </source>
</evidence>
<evidence type="ECO:0000256" key="1">
    <source>
        <dbReference type="ARBA" id="ARBA00023015"/>
    </source>
</evidence>
<dbReference type="Proteomes" id="UP000282930">
    <property type="component" value="Chromosome"/>
</dbReference>
<dbReference type="PROSITE" id="PS50932">
    <property type="entry name" value="HTH_LACI_2"/>
    <property type="match status" value="1"/>
</dbReference>
<evidence type="ECO:0000256" key="2">
    <source>
        <dbReference type="ARBA" id="ARBA00023125"/>
    </source>
</evidence>
<dbReference type="InterPro" id="IPR010982">
    <property type="entry name" value="Lambda_DNA-bd_dom_sf"/>
</dbReference>
<feature type="domain" description="HTH lacI-type" evidence="4">
    <location>
        <begin position="2"/>
        <end position="56"/>
    </location>
</feature>
<dbReference type="InterPro" id="IPR001387">
    <property type="entry name" value="Cro/C1-type_HTH"/>
</dbReference>
<dbReference type="RefSeq" id="WP_039765960.1">
    <property type="nucleotide sequence ID" value="NZ_CP034791.1"/>
</dbReference>
<dbReference type="EMBL" id="CP034791">
    <property type="protein sequence ID" value="AZT89725.1"/>
    <property type="molecule type" value="Genomic_DNA"/>
</dbReference>
<dbReference type="SUPFAM" id="SSF53822">
    <property type="entry name" value="Periplasmic binding protein-like I"/>
    <property type="match status" value="1"/>
</dbReference>
<dbReference type="GO" id="GO:0003700">
    <property type="term" value="F:DNA-binding transcription factor activity"/>
    <property type="evidence" value="ECO:0007669"/>
    <property type="project" value="TreeGrafter"/>
</dbReference>
<name>A0A3T0D3C6_9FIRM</name>
<keyword evidence="7" id="KW-1185">Reference proteome</keyword>
<keyword evidence="3" id="KW-0804">Transcription</keyword>
<reference evidence="6 7" key="1">
    <citation type="submission" date="2018-12" db="EMBL/GenBank/DDBJ databases">
        <title>Genome sequence from the cellulolytic species, Caldicellulosiruptor changbaiensis.</title>
        <authorList>
            <person name="Blumer-Schuette S.E."/>
            <person name="Mendoza C."/>
        </authorList>
    </citation>
    <scope>NUCLEOTIDE SEQUENCE [LARGE SCALE GENOMIC DNA]</scope>
    <source>
        <strain evidence="6 7">CBS-Z</strain>
    </source>
</reference>
<sequence length="337" mass="38194">MVTIKDIAREAGVSPSTVSRVLSGKAKISPETTKRVMEAIERLGYIPNASAKSLVMKKAYSIGLFMPRRLEQTLTSTFFDQVVSGICSYINNTEYEIVLTIVPPEKEKESLERLIKSRKVDGFILLTSRINDYAIKYLRSIKFPFVLIGSPDRDKDYVNWVDNDNKRAGFDATEYLIKLGHTQIGFLGGMENLVLTQDRLSGYKSALNKYKLPIESQYIMFTEFDEQSSYEKAKEMLMLKNRPTAIVCIDEVVAYAAIKACKELELKVGYDVSVIGFNESIFSKLSSPRLTTVNTNIFYLGYYAAEMLIKELEEPYKTYKRLIVEHSIVDGETCSAI</sequence>
<dbReference type="PROSITE" id="PS00356">
    <property type="entry name" value="HTH_LACI_1"/>
    <property type="match status" value="1"/>
</dbReference>
<proteinExistence type="predicted"/>
<dbReference type="SUPFAM" id="SSF47413">
    <property type="entry name" value="lambda repressor-like DNA-binding domains"/>
    <property type="match status" value="1"/>
</dbReference>
<organism evidence="6 7">
    <name type="scientific">Caldicellulosiruptor changbaiensis</name>
    <dbReference type="NCBI Taxonomy" id="1222016"/>
    <lineage>
        <taxon>Bacteria</taxon>
        <taxon>Bacillati</taxon>
        <taxon>Bacillota</taxon>
        <taxon>Bacillota incertae sedis</taxon>
        <taxon>Caldicellulosiruptorales</taxon>
        <taxon>Caldicellulosiruptoraceae</taxon>
        <taxon>Caldicellulosiruptor</taxon>
    </lineage>
</organism>
<dbReference type="AlphaFoldDB" id="A0A3T0D3C6"/>
<dbReference type="CDD" id="cd06294">
    <property type="entry name" value="PBP1_MalR-like"/>
    <property type="match status" value="1"/>
</dbReference>